<dbReference type="Gene3D" id="3.40.190.10">
    <property type="entry name" value="Periplasmic binding protein-like II"/>
    <property type="match status" value="2"/>
</dbReference>
<protein>
    <submittedName>
        <fullName evidence="2">ABC transporter substrate-binding protein</fullName>
    </submittedName>
</protein>
<dbReference type="PANTHER" id="PTHR43649">
    <property type="entry name" value="ARABINOSE-BINDING PROTEIN-RELATED"/>
    <property type="match status" value="1"/>
</dbReference>
<dbReference type="CDD" id="cd13582">
    <property type="entry name" value="PBP2_AlgQ_like_3"/>
    <property type="match status" value="1"/>
</dbReference>
<dbReference type="PROSITE" id="PS51257">
    <property type="entry name" value="PROKAR_LIPOPROTEIN"/>
    <property type="match status" value="1"/>
</dbReference>
<sequence>MKWKSPKTFAALLLASTLLVGGCGNSGKDNAAGNTGNTGGNSQNEQAADDTSPITFTFFGGDASPNWNGMKDDVGKAITEKTGVTIEAEYDVGAGGGESKIALMAASGDVPDLIFAKGELSKLVDAGLILDLTDLIEEHAPNIKKIFGDNMNRLKYSNDDPAIYSIVTNMGVDNEYFDATGGFEIQHRVLKELGYPEVKTLQDYENVLKEYYAKNPTTDGQPTIPLTLSADDWRIMITVTNPAFQATGAPDDGEYYVDPQTYEAKLHYKRPEEKEYFRWLNHMYNEGLLDKEAFVQKEDQYKAKIASGRVLGLIDQEWGYMDAENALKSAGKNEYTYAHFPVTLSDEYVDHTFQPAGVDGYGISITTACEDPVRAIKFLDWLASDEGQILRNWGIEGKHYTVDENGQRVIPAEITDRRMNDTNNFTKETGLGNPAGLYAAFSARYGDGVKDSTGNYYTINFPEQIVELYSDAEKESLAAYGATTWKDLFPQESDFEPKEWGALYNMPVPTDGDYNVIYEKTEDIIRKRIPEAILAKPDQFDKIYDDFIAELNKVGAEKMEAEYTELVKARVSLFTGKEIQ</sequence>
<feature type="signal peptide" evidence="1">
    <location>
        <begin position="1"/>
        <end position="31"/>
    </location>
</feature>
<feature type="chain" id="PRO_5046355483" evidence="1">
    <location>
        <begin position="32"/>
        <end position="580"/>
    </location>
</feature>
<dbReference type="SUPFAM" id="SSF53850">
    <property type="entry name" value="Periplasmic binding protein-like II"/>
    <property type="match status" value="1"/>
</dbReference>
<evidence type="ECO:0000313" key="3">
    <source>
        <dbReference type="Proteomes" id="UP001306950"/>
    </source>
</evidence>
<dbReference type="RefSeq" id="WP_331845061.1">
    <property type="nucleotide sequence ID" value="NZ_JAZHPZ010000001.1"/>
</dbReference>
<keyword evidence="3" id="KW-1185">Reference proteome</keyword>
<evidence type="ECO:0000256" key="1">
    <source>
        <dbReference type="SAM" id="SignalP"/>
    </source>
</evidence>
<dbReference type="Pfam" id="PF13416">
    <property type="entry name" value="SBP_bac_8"/>
    <property type="match status" value="1"/>
</dbReference>
<dbReference type="InterPro" id="IPR050490">
    <property type="entry name" value="Bact_solute-bd_prot1"/>
</dbReference>
<accession>A0ABU7VPM1</accession>
<dbReference type="InterPro" id="IPR006059">
    <property type="entry name" value="SBP"/>
</dbReference>
<name>A0ABU7VPM1_9BACL</name>
<dbReference type="Proteomes" id="UP001306950">
    <property type="component" value="Unassembled WGS sequence"/>
</dbReference>
<keyword evidence="1" id="KW-0732">Signal</keyword>
<gene>
    <name evidence="2" type="ORF">V3851_03390</name>
</gene>
<reference evidence="2 3" key="1">
    <citation type="submission" date="2024-02" db="EMBL/GenBank/DDBJ databases">
        <title>A nitrogen-fixing paenibacillus bacterium.</title>
        <authorList>
            <person name="Zhang W.L."/>
            <person name="Chen S.F."/>
        </authorList>
    </citation>
    <scope>NUCLEOTIDE SEQUENCE [LARGE SCALE GENOMIC DNA]</scope>
    <source>
        <strain evidence="2 3">M1</strain>
    </source>
</reference>
<proteinExistence type="predicted"/>
<organism evidence="2 3">
    <name type="scientific">Paenibacillus haidiansis</name>
    <dbReference type="NCBI Taxonomy" id="1574488"/>
    <lineage>
        <taxon>Bacteria</taxon>
        <taxon>Bacillati</taxon>
        <taxon>Bacillota</taxon>
        <taxon>Bacilli</taxon>
        <taxon>Bacillales</taxon>
        <taxon>Paenibacillaceae</taxon>
        <taxon>Paenibacillus</taxon>
    </lineage>
</organism>
<dbReference type="PANTHER" id="PTHR43649:SF12">
    <property type="entry name" value="DIACETYLCHITOBIOSE BINDING PROTEIN DASA"/>
    <property type="match status" value="1"/>
</dbReference>
<evidence type="ECO:0000313" key="2">
    <source>
        <dbReference type="EMBL" id="MEF2964862.1"/>
    </source>
</evidence>
<dbReference type="EMBL" id="JAZHPZ010000001">
    <property type="protein sequence ID" value="MEF2964862.1"/>
    <property type="molecule type" value="Genomic_DNA"/>
</dbReference>
<comment type="caution">
    <text evidence="2">The sequence shown here is derived from an EMBL/GenBank/DDBJ whole genome shotgun (WGS) entry which is preliminary data.</text>
</comment>